<evidence type="ECO:0000313" key="2">
    <source>
        <dbReference type="EMBL" id="SDD36257.1"/>
    </source>
</evidence>
<dbReference type="SUPFAM" id="SSF53850">
    <property type="entry name" value="Periplasmic binding protein-like II"/>
    <property type="match status" value="2"/>
</dbReference>
<dbReference type="Gene3D" id="3.40.190.10">
    <property type="entry name" value="Periplasmic binding protein-like II"/>
    <property type="match status" value="4"/>
</dbReference>
<organism evidence="2 3">
    <name type="scientific">Kordiimonas lacus</name>
    <dbReference type="NCBI Taxonomy" id="637679"/>
    <lineage>
        <taxon>Bacteria</taxon>
        <taxon>Pseudomonadati</taxon>
        <taxon>Pseudomonadota</taxon>
        <taxon>Alphaproteobacteria</taxon>
        <taxon>Kordiimonadales</taxon>
        <taxon>Kordiimonadaceae</taxon>
        <taxon>Kordiimonas</taxon>
    </lineage>
</organism>
<name>A0A1G6U6N9_9PROT</name>
<sequence>MPYLGVTFRLCIFCFLFAFAVLTENSLAQDRVRTGHSSASVFNDVWQAILKEADIQPEFVITTDDEKRRLFIEGALELDCCTIPEWRNRPEERAVQLYTSHFFYSALHIVHRPDLPIVYRAPEDLGAYRVSVVRGHDYVHGEFFGSTVLAGSIDEAFQMVADGYADMAIANKQELMFRKKGQSLPLVLGPELHTLAMRARVHKSRPDLLDRLNDAIARMKERGDINIAIGAAIRLGNKGVPFALVGDADTLALRSVWRLVLAESGIPHRIVEMPGARKRRMFVEGGVVLDCCVVPDWRNNPDEIQVQLFSDVLYESVERYVFHEKTPLNISEATDLANFNVAVVRGFDPPLAYRSIIPGRNIGDVLNLVASGRAQVAMINIHDFRMQMETKHRPLVLGPVSEIAPLRVRVHRSRQELIPIINAAIARLRETGTITLMLDGLPR</sequence>
<dbReference type="AlphaFoldDB" id="A0A1G6U6N9"/>
<reference evidence="2 3" key="1">
    <citation type="submission" date="2016-10" db="EMBL/GenBank/DDBJ databases">
        <authorList>
            <person name="de Groot N.N."/>
        </authorList>
    </citation>
    <scope>NUCLEOTIDE SEQUENCE [LARGE SCALE GENOMIC DNA]</scope>
    <source>
        <strain evidence="2 3">CGMCC 1.9109</strain>
    </source>
</reference>
<dbReference type="EMBL" id="FNAK01000001">
    <property type="protein sequence ID" value="SDD36257.1"/>
    <property type="molecule type" value="Genomic_DNA"/>
</dbReference>
<dbReference type="PANTHER" id="PTHR35936">
    <property type="entry name" value="MEMBRANE-BOUND LYTIC MUREIN TRANSGLYCOSYLASE F"/>
    <property type="match status" value="1"/>
</dbReference>
<proteinExistence type="predicted"/>
<evidence type="ECO:0000256" key="1">
    <source>
        <dbReference type="SAM" id="SignalP"/>
    </source>
</evidence>
<feature type="signal peptide" evidence="1">
    <location>
        <begin position="1"/>
        <end position="20"/>
    </location>
</feature>
<keyword evidence="1" id="KW-0732">Signal</keyword>
<gene>
    <name evidence="2" type="ORF">SAMN04488071_0469</name>
</gene>
<dbReference type="RefSeq" id="WP_068308394.1">
    <property type="nucleotide sequence ID" value="NZ_FNAK01000001.1"/>
</dbReference>
<dbReference type="STRING" id="637679.GCA_001550055_00420"/>
<protein>
    <submittedName>
        <fullName evidence="2">ABC-type amino acid transport substrate-binding protein</fullName>
    </submittedName>
</protein>
<feature type="chain" id="PRO_5010212391" evidence="1">
    <location>
        <begin position="21"/>
        <end position="443"/>
    </location>
</feature>
<accession>A0A1G6U6N9</accession>
<evidence type="ECO:0000313" key="3">
    <source>
        <dbReference type="Proteomes" id="UP000183685"/>
    </source>
</evidence>
<keyword evidence="3" id="KW-1185">Reference proteome</keyword>
<dbReference type="Proteomes" id="UP000183685">
    <property type="component" value="Unassembled WGS sequence"/>
</dbReference>
<dbReference type="PANTHER" id="PTHR35936:SF19">
    <property type="entry name" value="AMINO-ACID-BINDING PROTEIN YXEM-RELATED"/>
    <property type="match status" value="1"/>
</dbReference>